<dbReference type="RefSeq" id="WP_189213182.1">
    <property type="nucleotide sequence ID" value="NZ_BMRB01000005.1"/>
</dbReference>
<feature type="region of interest" description="Disordered" evidence="2">
    <location>
        <begin position="20"/>
        <end position="51"/>
    </location>
</feature>
<dbReference type="Pfam" id="PF03780">
    <property type="entry name" value="Asp23"/>
    <property type="match status" value="1"/>
</dbReference>
<reference evidence="3" key="2">
    <citation type="submission" date="2020-09" db="EMBL/GenBank/DDBJ databases">
        <authorList>
            <person name="Sun Q."/>
            <person name="Ohkuma M."/>
        </authorList>
    </citation>
    <scope>NUCLEOTIDE SEQUENCE</scope>
    <source>
        <strain evidence="3">JCM 3276</strain>
    </source>
</reference>
<evidence type="ECO:0000313" key="3">
    <source>
        <dbReference type="EMBL" id="GGS50292.1"/>
    </source>
</evidence>
<evidence type="ECO:0000313" key="4">
    <source>
        <dbReference type="Proteomes" id="UP000660680"/>
    </source>
</evidence>
<evidence type="ECO:0000256" key="2">
    <source>
        <dbReference type="SAM" id="MobiDB-lite"/>
    </source>
</evidence>
<protein>
    <recommendedName>
        <fullName evidence="5">Asp23/Gls24 family envelope stress response protein</fullName>
    </recommendedName>
</protein>
<comment type="caution">
    <text evidence="3">The sequence shown here is derived from an EMBL/GenBank/DDBJ whole genome shotgun (WGS) entry which is preliminary data.</text>
</comment>
<comment type="similarity">
    <text evidence="1">Belongs to the asp23 family.</text>
</comment>
<accession>A0A918GNU4</accession>
<dbReference type="EMBL" id="BMRB01000005">
    <property type="protein sequence ID" value="GGS50292.1"/>
    <property type="molecule type" value="Genomic_DNA"/>
</dbReference>
<dbReference type="InterPro" id="IPR005531">
    <property type="entry name" value="Asp23"/>
</dbReference>
<name>A0A918GNU4_9PSEU</name>
<sequence>MSPEDRGTLTIAPSVVRRVAERAADSTPGAARTAGALGMGRHGAAADVDGDGPQVRLRVELALRYPAELRSVAAAVRARVADEVERITGYQVRRVEVVVTGLVAPTGKRVE</sequence>
<keyword evidence="4" id="KW-1185">Reference proteome</keyword>
<dbReference type="AlphaFoldDB" id="A0A918GNU4"/>
<proteinExistence type="inferred from homology"/>
<gene>
    <name evidence="3" type="ORF">GCM10010171_51820</name>
</gene>
<evidence type="ECO:0008006" key="5">
    <source>
        <dbReference type="Google" id="ProtNLM"/>
    </source>
</evidence>
<reference evidence="3" key="1">
    <citation type="journal article" date="2014" name="Int. J. Syst. Evol. Microbiol.">
        <title>Complete genome sequence of Corynebacterium casei LMG S-19264T (=DSM 44701T), isolated from a smear-ripened cheese.</title>
        <authorList>
            <consortium name="US DOE Joint Genome Institute (JGI-PGF)"/>
            <person name="Walter F."/>
            <person name="Albersmeier A."/>
            <person name="Kalinowski J."/>
            <person name="Ruckert C."/>
        </authorList>
    </citation>
    <scope>NUCLEOTIDE SEQUENCE</scope>
    <source>
        <strain evidence="3">JCM 3276</strain>
    </source>
</reference>
<organism evidence="3 4">
    <name type="scientific">Actinokineospora fastidiosa</name>
    <dbReference type="NCBI Taxonomy" id="1816"/>
    <lineage>
        <taxon>Bacteria</taxon>
        <taxon>Bacillati</taxon>
        <taxon>Actinomycetota</taxon>
        <taxon>Actinomycetes</taxon>
        <taxon>Pseudonocardiales</taxon>
        <taxon>Pseudonocardiaceae</taxon>
        <taxon>Actinokineospora</taxon>
    </lineage>
</organism>
<dbReference type="Proteomes" id="UP000660680">
    <property type="component" value="Unassembled WGS sequence"/>
</dbReference>
<evidence type="ECO:0000256" key="1">
    <source>
        <dbReference type="ARBA" id="ARBA00005721"/>
    </source>
</evidence>